<protein>
    <submittedName>
        <fullName evidence="7">NAD(P)/FAD-dependent oxidoreductase</fullName>
    </submittedName>
</protein>
<dbReference type="PANTHER" id="PTHR43104:SF4">
    <property type="entry name" value="L-2-HYDROXYGLUTARATE DEHYDROGENASE, MITOCHONDRIAL"/>
    <property type="match status" value="1"/>
</dbReference>
<evidence type="ECO:0000256" key="3">
    <source>
        <dbReference type="ARBA" id="ARBA00022827"/>
    </source>
</evidence>
<gene>
    <name evidence="7" type="ORF">EUB48_08010</name>
</gene>
<dbReference type="PANTHER" id="PTHR43104">
    <property type="entry name" value="L-2-HYDROXYGLUTARATE DEHYDROGENASE, MITOCHONDRIAL"/>
    <property type="match status" value="1"/>
</dbReference>
<evidence type="ECO:0000256" key="5">
    <source>
        <dbReference type="ARBA" id="ARBA00037941"/>
    </source>
</evidence>
<proteinExistence type="inferred from homology"/>
<evidence type="ECO:0000256" key="4">
    <source>
        <dbReference type="ARBA" id="ARBA00023002"/>
    </source>
</evidence>
<comment type="similarity">
    <text evidence="5">Belongs to the L2HGDH family.</text>
</comment>
<dbReference type="GO" id="GO:0047545">
    <property type="term" value="F:(S)-2-hydroxyglutarate dehydrogenase activity"/>
    <property type="evidence" value="ECO:0007669"/>
    <property type="project" value="TreeGrafter"/>
</dbReference>
<keyword evidence="3" id="KW-0274">FAD</keyword>
<dbReference type="Gene3D" id="3.50.50.60">
    <property type="entry name" value="FAD/NAD(P)-binding domain"/>
    <property type="match status" value="1"/>
</dbReference>
<name>A0A515DA11_9BURK</name>
<reference evidence="7 8" key="1">
    <citation type="submission" date="2019-01" db="EMBL/GenBank/DDBJ databases">
        <title>Genomic insights into a novel species Rhodoferax sp.</title>
        <authorList>
            <person name="Jin L."/>
        </authorList>
    </citation>
    <scope>NUCLEOTIDE SEQUENCE [LARGE SCALE GENOMIC DNA]</scope>
    <source>
        <strain evidence="7 8">CHu59-6-5</strain>
    </source>
</reference>
<evidence type="ECO:0000256" key="1">
    <source>
        <dbReference type="ARBA" id="ARBA00001974"/>
    </source>
</evidence>
<keyword evidence="2" id="KW-0285">Flavoprotein</keyword>
<dbReference type="EMBL" id="CP035503">
    <property type="protein sequence ID" value="QDL37234.1"/>
    <property type="molecule type" value="Genomic_DNA"/>
</dbReference>
<dbReference type="InterPro" id="IPR006076">
    <property type="entry name" value="FAD-dep_OxRdtase"/>
</dbReference>
<comment type="cofactor">
    <cofactor evidence="1">
        <name>FAD</name>
        <dbReference type="ChEBI" id="CHEBI:57692"/>
    </cofactor>
</comment>
<keyword evidence="8" id="KW-1185">Reference proteome</keyword>
<dbReference type="RefSeq" id="WP_142818403.1">
    <property type="nucleotide sequence ID" value="NZ_CP035503.1"/>
</dbReference>
<accession>A0A515DA11</accession>
<evidence type="ECO:0000313" key="8">
    <source>
        <dbReference type="Proteomes" id="UP000316798"/>
    </source>
</evidence>
<organism evidence="7 8">
    <name type="scientific">Rhodoferax sediminis</name>
    <dbReference type="NCBI Taxonomy" id="2509614"/>
    <lineage>
        <taxon>Bacteria</taxon>
        <taxon>Pseudomonadati</taxon>
        <taxon>Pseudomonadota</taxon>
        <taxon>Betaproteobacteria</taxon>
        <taxon>Burkholderiales</taxon>
        <taxon>Comamonadaceae</taxon>
        <taxon>Rhodoferax</taxon>
    </lineage>
</organism>
<dbReference type="SUPFAM" id="SSF51905">
    <property type="entry name" value="FAD/NAD(P)-binding domain"/>
    <property type="match status" value="1"/>
</dbReference>
<dbReference type="Pfam" id="PF01266">
    <property type="entry name" value="DAO"/>
    <property type="match status" value="1"/>
</dbReference>
<keyword evidence="4" id="KW-0560">Oxidoreductase</keyword>
<dbReference type="Proteomes" id="UP000316798">
    <property type="component" value="Chromosome"/>
</dbReference>
<dbReference type="OrthoDB" id="9801699at2"/>
<dbReference type="AlphaFoldDB" id="A0A515DA11"/>
<evidence type="ECO:0000313" key="7">
    <source>
        <dbReference type="EMBL" id="QDL37234.1"/>
    </source>
</evidence>
<dbReference type="Gene3D" id="3.30.9.10">
    <property type="entry name" value="D-Amino Acid Oxidase, subunit A, domain 2"/>
    <property type="match status" value="1"/>
</dbReference>
<evidence type="ECO:0000259" key="6">
    <source>
        <dbReference type="Pfam" id="PF01266"/>
    </source>
</evidence>
<feature type="domain" description="FAD dependent oxidoreductase" evidence="6">
    <location>
        <begin position="7"/>
        <end position="378"/>
    </location>
</feature>
<dbReference type="KEGG" id="rhf:EUB48_08010"/>
<dbReference type="InterPro" id="IPR036188">
    <property type="entry name" value="FAD/NAD-bd_sf"/>
</dbReference>
<evidence type="ECO:0000256" key="2">
    <source>
        <dbReference type="ARBA" id="ARBA00022630"/>
    </source>
</evidence>
<sequence>MVEYVHTIVVGAGAVGLAIARRLAPQAGSLVVLEREDAIGTGTSSRNSEVIHAGMYYPAGTLKARSCVEGRRMLYAYCAERGIAHQRLGKLIVATEPAQRDALRQIAERAQANGLTTPDDTLQWLDAAQAQALEPALRCVAALWSPATGIVDTHGFMLACQGDMERTGGLLALCTGFVGARRDGTHWRVRTRGEEGEYELLCTHLVNAAGLQAQRVAARIEGLDKCHVPSALWLKGNYFSVSGVRPPFRHLVYPVPSSGGLGVHLTLDLGGQARFGPDTEVVDPAALAQDAPDYTVDPRRAEVFYAAIRTYWPDLPDGALQPAYSGIRPKLARGGPGLDANDFEISGPSRHGLPGLVQLFGIESPGITAALLLADQVACQLGLSQGPTDAWV</sequence>